<dbReference type="InterPro" id="IPR016187">
    <property type="entry name" value="CTDL_fold"/>
</dbReference>
<organism evidence="1 2">
    <name type="scientific">Meganyctiphanes norvegica</name>
    <name type="common">Northern krill</name>
    <name type="synonym">Thysanopoda norvegica</name>
    <dbReference type="NCBI Taxonomy" id="48144"/>
    <lineage>
        <taxon>Eukaryota</taxon>
        <taxon>Metazoa</taxon>
        <taxon>Ecdysozoa</taxon>
        <taxon>Arthropoda</taxon>
        <taxon>Crustacea</taxon>
        <taxon>Multicrustacea</taxon>
        <taxon>Malacostraca</taxon>
        <taxon>Eumalacostraca</taxon>
        <taxon>Eucarida</taxon>
        <taxon>Euphausiacea</taxon>
        <taxon>Euphausiidae</taxon>
        <taxon>Meganyctiphanes</taxon>
    </lineage>
</organism>
<protein>
    <submittedName>
        <fullName evidence="1">Uncharacterized protein</fullName>
    </submittedName>
</protein>
<dbReference type="Gene3D" id="3.10.100.10">
    <property type="entry name" value="Mannose-Binding Protein A, subunit A"/>
    <property type="match status" value="1"/>
</dbReference>
<dbReference type="Proteomes" id="UP001497623">
    <property type="component" value="Unassembled WGS sequence"/>
</dbReference>
<keyword evidence="2" id="KW-1185">Reference proteome</keyword>
<dbReference type="AlphaFoldDB" id="A0AAV2SKU3"/>
<reference evidence="1 2" key="1">
    <citation type="submission" date="2024-05" db="EMBL/GenBank/DDBJ databases">
        <authorList>
            <person name="Wallberg A."/>
        </authorList>
    </citation>
    <scope>NUCLEOTIDE SEQUENCE [LARGE SCALE GENOMIC DNA]</scope>
</reference>
<feature type="non-terminal residue" evidence="1">
    <location>
        <position position="101"/>
    </location>
</feature>
<accession>A0AAV2SKU3</accession>
<dbReference type="InterPro" id="IPR016186">
    <property type="entry name" value="C-type_lectin-like/link_sf"/>
</dbReference>
<evidence type="ECO:0000313" key="1">
    <source>
        <dbReference type="EMBL" id="CAL4193370.1"/>
    </source>
</evidence>
<dbReference type="CDD" id="cd00037">
    <property type="entry name" value="CLECT"/>
    <property type="match status" value="1"/>
</dbReference>
<sequence>MLVASASAARCAKMLECDAPLKRIKKELRKSIENSRRTPNFCSDGVILHDQCLVFSQEVQTWANAKAACESRGQALASLSEPKAILDYIHKTYGKLDSVYV</sequence>
<evidence type="ECO:0000313" key="2">
    <source>
        <dbReference type="Proteomes" id="UP001497623"/>
    </source>
</evidence>
<proteinExistence type="predicted"/>
<gene>
    <name evidence="1" type="ORF">MNOR_LOCUS36850</name>
</gene>
<dbReference type="SUPFAM" id="SSF56436">
    <property type="entry name" value="C-type lectin-like"/>
    <property type="match status" value="1"/>
</dbReference>
<comment type="caution">
    <text evidence="1">The sequence shown here is derived from an EMBL/GenBank/DDBJ whole genome shotgun (WGS) entry which is preliminary data.</text>
</comment>
<name>A0AAV2SKU3_MEGNR</name>
<dbReference type="EMBL" id="CAXKWB010069866">
    <property type="protein sequence ID" value="CAL4193370.1"/>
    <property type="molecule type" value="Genomic_DNA"/>
</dbReference>